<dbReference type="EMBL" id="CAJNOC010002492">
    <property type="protein sequence ID" value="CAF0936527.1"/>
    <property type="molecule type" value="Genomic_DNA"/>
</dbReference>
<accession>A0A814C619</accession>
<keyword evidence="3" id="KW-1185">Reference proteome</keyword>
<protein>
    <recommendedName>
        <fullName evidence="4">G-protein coupled receptors family 1 profile domain-containing protein</fullName>
    </recommendedName>
</protein>
<proteinExistence type="predicted"/>
<sequence length="98" mass="11208">MMTNISLSRQDYGTKKITYSPVNTTQYDDASVAADNLIAFYYNIEKKLSILPIILMIAGTLGNMIAFYVLTRKKLRTQSTMLYFASLTVMDTLSLYQW</sequence>
<keyword evidence="1" id="KW-0472">Membrane</keyword>
<dbReference type="SUPFAM" id="SSF81321">
    <property type="entry name" value="Family A G protein-coupled receptor-like"/>
    <property type="match status" value="1"/>
</dbReference>
<keyword evidence="1" id="KW-0812">Transmembrane</keyword>
<gene>
    <name evidence="2" type="ORF">OXX778_LOCUS13192</name>
</gene>
<dbReference type="Proteomes" id="UP000663879">
    <property type="component" value="Unassembled WGS sequence"/>
</dbReference>
<dbReference type="AlphaFoldDB" id="A0A814C619"/>
<dbReference type="Gene3D" id="1.20.1070.10">
    <property type="entry name" value="Rhodopsin 7-helix transmembrane proteins"/>
    <property type="match status" value="1"/>
</dbReference>
<evidence type="ECO:0000313" key="3">
    <source>
        <dbReference type="Proteomes" id="UP000663879"/>
    </source>
</evidence>
<evidence type="ECO:0008006" key="4">
    <source>
        <dbReference type="Google" id="ProtNLM"/>
    </source>
</evidence>
<name>A0A814C619_9BILA</name>
<comment type="caution">
    <text evidence="2">The sequence shown here is derived from an EMBL/GenBank/DDBJ whole genome shotgun (WGS) entry which is preliminary data.</text>
</comment>
<reference evidence="2" key="1">
    <citation type="submission" date="2021-02" db="EMBL/GenBank/DDBJ databases">
        <authorList>
            <person name="Nowell W R."/>
        </authorList>
    </citation>
    <scope>NUCLEOTIDE SEQUENCE</scope>
    <source>
        <strain evidence="2">Ploen Becks lab</strain>
    </source>
</reference>
<feature type="transmembrane region" description="Helical" evidence="1">
    <location>
        <begin position="50"/>
        <end position="71"/>
    </location>
</feature>
<dbReference type="GO" id="GO:0008528">
    <property type="term" value="F:G protein-coupled peptide receptor activity"/>
    <property type="evidence" value="ECO:0007669"/>
    <property type="project" value="InterPro"/>
</dbReference>
<dbReference type="OrthoDB" id="10027093at2759"/>
<keyword evidence="1" id="KW-1133">Transmembrane helix</keyword>
<evidence type="ECO:0000256" key="1">
    <source>
        <dbReference type="SAM" id="Phobius"/>
    </source>
</evidence>
<dbReference type="InterPro" id="IPR019427">
    <property type="entry name" value="7TM_GPCR_serpentine_rcpt_Srw"/>
</dbReference>
<evidence type="ECO:0000313" key="2">
    <source>
        <dbReference type="EMBL" id="CAF0936527.1"/>
    </source>
</evidence>
<organism evidence="2 3">
    <name type="scientific">Brachionus calyciflorus</name>
    <dbReference type="NCBI Taxonomy" id="104777"/>
    <lineage>
        <taxon>Eukaryota</taxon>
        <taxon>Metazoa</taxon>
        <taxon>Spiralia</taxon>
        <taxon>Gnathifera</taxon>
        <taxon>Rotifera</taxon>
        <taxon>Eurotatoria</taxon>
        <taxon>Monogononta</taxon>
        <taxon>Pseudotrocha</taxon>
        <taxon>Ploima</taxon>
        <taxon>Brachionidae</taxon>
        <taxon>Brachionus</taxon>
    </lineage>
</organism>
<dbReference type="Pfam" id="PF10324">
    <property type="entry name" value="7TM_GPCR_Srw"/>
    <property type="match status" value="1"/>
</dbReference>